<dbReference type="Pfam" id="PF00009">
    <property type="entry name" value="GTP_EFTU"/>
    <property type="match status" value="1"/>
</dbReference>
<keyword evidence="3 7" id="KW-0648">Protein biosynthesis</keyword>
<dbReference type="Gene3D" id="3.40.50.300">
    <property type="entry name" value="P-loop containing nucleotide triphosphate hydrolases"/>
    <property type="match status" value="1"/>
</dbReference>
<dbReference type="RefSeq" id="WP_152099739.1">
    <property type="nucleotide sequence ID" value="NZ_AP021861.1"/>
</dbReference>
<dbReference type="CDD" id="cd03713">
    <property type="entry name" value="EFG_mtEFG_C"/>
    <property type="match status" value="1"/>
</dbReference>
<dbReference type="InterPro" id="IPR053905">
    <property type="entry name" value="EF-G-like_DII"/>
</dbReference>
<dbReference type="AlphaFoldDB" id="A0A5K7XIF9"/>
<dbReference type="NCBIfam" id="TIGR00231">
    <property type="entry name" value="small_GTP"/>
    <property type="match status" value="1"/>
</dbReference>
<protein>
    <recommendedName>
        <fullName evidence="1">Elongation factor G</fullName>
    </recommendedName>
</protein>
<dbReference type="Proteomes" id="UP000326837">
    <property type="component" value="Chromosome"/>
</dbReference>
<dbReference type="Pfam" id="PF22042">
    <property type="entry name" value="EF-G_D2"/>
    <property type="match status" value="1"/>
</dbReference>
<dbReference type="Pfam" id="PF00679">
    <property type="entry name" value="EFG_C"/>
    <property type="match status" value="1"/>
</dbReference>
<keyword evidence="2" id="KW-0547">Nucleotide-binding</keyword>
<evidence type="ECO:0000259" key="6">
    <source>
        <dbReference type="PROSITE" id="PS51722"/>
    </source>
</evidence>
<accession>A0A5K7XIF9</accession>
<dbReference type="CDD" id="cd01434">
    <property type="entry name" value="EFG_mtEFG1_IV"/>
    <property type="match status" value="1"/>
</dbReference>
<dbReference type="Gene3D" id="3.30.70.870">
    <property type="entry name" value="Elongation Factor G (Translational Gtpase), domain 3"/>
    <property type="match status" value="1"/>
</dbReference>
<dbReference type="SUPFAM" id="SSF54980">
    <property type="entry name" value="EF-G C-terminal domain-like"/>
    <property type="match status" value="2"/>
</dbReference>
<evidence type="ECO:0000313" key="7">
    <source>
        <dbReference type="EMBL" id="BBO34096.1"/>
    </source>
</evidence>
<keyword evidence="8" id="KW-1185">Reference proteome</keyword>
<dbReference type="PANTHER" id="PTHR43261:SF6">
    <property type="entry name" value="ELONGATION FACTOR G-LIKE PROTEIN"/>
    <property type="match status" value="1"/>
</dbReference>
<dbReference type="InterPro" id="IPR009022">
    <property type="entry name" value="EFG_III"/>
</dbReference>
<dbReference type="InterPro" id="IPR009000">
    <property type="entry name" value="Transl_B-barrel_sf"/>
</dbReference>
<evidence type="ECO:0000256" key="2">
    <source>
        <dbReference type="ARBA" id="ARBA00022741"/>
    </source>
</evidence>
<dbReference type="InterPro" id="IPR047872">
    <property type="entry name" value="EFG_IV"/>
</dbReference>
<dbReference type="Gene3D" id="2.40.30.10">
    <property type="entry name" value="Translation factors"/>
    <property type="match status" value="1"/>
</dbReference>
<dbReference type="NCBIfam" id="NF009381">
    <property type="entry name" value="PRK12740.1-5"/>
    <property type="match status" value="1"/>
</dbReference>
<dbReference type="PANTHER" id="PTHR43261">
    <property type="entry name" value="TRANSLATION ELONGATION FACTOR G-RELATED"/>
    <property type="match status" value="1"/>
</dbReference>
<dbReference type="FunFam" id="3.30.70.240:FF:000001">
    <property type="entry name" value="Elongation factor G"/>
    <property type="match status" value="1"/>
</dbReference>
<dbReference type="InterPro" id="IPR020568">
    <property type="entry name" value="Ribosomal_Su5_D2-typ_SF"/>
</dbReference>
<evidence type="ECO:0000256" key="1">
    <source>
        <dbReference type="ARBA" id="ARBA00017872"/>
    </source>
</evidence>
<keyword evidence="3 7" id="KW-0251">Elongation factor</keyword>
<proteinExistence type="predicted"/>
<name>A0A5K7XIF9_9BACT</name>
<dbReference type="InterPro" id="IPR005225">
    <property type="entry name" value="Small_GTP-bd"/>
</dbReference>
<dbReference type="CDD" id="cd16262">
    <property type="entry name" value="EFG_III"/>
    <property type="match status" value="1"/>
</dbReference>
<sequence length="696" mass="74522">MVKNIADIRNLAICGHGSAGKTTLIDQLLVETGAVKGNPSVDAGTSVCDFDDEEKQHKHSIEASLVHLDHAGRHFNFLDTPGYPDLVGQMIGALRAVETALIAVDAHAGVKVNTRRAWAEAGSAGCGRIIVLTKLDAENVDFPALVASIKEAFGNGCIPLNVPIGTGDSLSGVVNTLMIPANVEGAVVDPRPIHEALVESIIEVDEQLMERYFAGEMPSDEELSQLMANAVAAGTLTPIVCVSAKKHVGIAELLDLLTLAALAPTAIARHALVNGDDVTLKPDPSAPLAAQVFKTRIDPFVQRLSFLRVYAGTLRRDAIVHAGDARKGVKLGALLEVQGGATHAVDEAGPGDIVAVAKCEDLHTGTTVGDVELPPISFPTPMVGLAVAPKNRGDEVKLSGALHKITEEDRTIHLEHDPETKEMVITGMSELHLLLTKERLKRRDHVEIETHEPKIPYRETVQIEADGSYRHKKQSGGSGQFAEVHARIYPFPEGADPVAFASKERFPQLKNTHYHKASNFLWVDTVVGGSIPGNFMPAIEKGFLERVKSGVIAGFPVQNVCVEVYYGKDHPVDSNETAFRIAASKVLAEIFKKAKPALLEPVVNLHISVPATNVGDVSSDLPGRRGQMVGMESSGGNMTTIEAKAPLSEVTTYARTLSSMTGGQGSFTMDFSHYDVVPGNVQHDVLSKAKLKEEED</sequence>
<dbReference type="Pfam" id="PF14492">
    <property type="entry name" value="EFG_III"/>
    <property type="match status" value="1"/>
</dbReference>
<dbReference type="EMBL" id="AP021861">
    <property type="protein sequence ID" value="BBO34096.1"/>
    <property type="molecule type" value="Genomic_DNA"/>
</dbReference>
<gene>
    <name evidence="7" type="ORF">PLANPX_3708</name>
</gene>
<evidence type="ECO:0000256" key="5">
    <source>
        <dbReference type="ARBA" id="ARBA00024731"/>
    </source>
</evidence>
<comment type="function">
    <text evidence="5">Catalyzes the GTP-dependent ribosomal translocation step during translation elongation. During this step, the ribosome changes from the pre-translocational (PRE) to the post-translocational (POST) state as the newly formed A-site-bound peptidyl-tRNA and P-site-bound deacylated tRNA move to the P and E sites, respectively. Catalyzes the coordinated movement of the two tRNA molecules, the mRNA and conformational changes in the ribosome.</text>
</comment>
<dbReference type="InterPro" id="IPR041095">
    <property type="entry name" value="EFG_II"/>
</dbReference>
<dbReference type="GO" id="GO:0003924">
    <property type="term" value="F:GTPase activity"/>
    <property type="evidence" value="ECO:0007669"/>
    <property type="project" value="InterPro"/>
</dbReference>
<dbReference type="InterPro" id="IPR000640">
    <property type="entry name" value="EFG_V-like"/>
</dbReference>
<dbReference type="Gene3D" id="3.30.70.240">
    <property type="match status" value="1"/>
</dbReference>
<dbReference type="SUPFAM" id="SSF52540">
    <property type="entry name" value="P-loop containing nucleoside triphosphate hydrolases"/>
    <property type="match status" value="1"/>
</dbReference>
<evidence type="ECO:0000256" key="4">
    <source>
        <dbReference type="ARBA" id="ARBA00023134"/>
    </source>
</evidence>
<dbReference type="Pfam" id="PF03764">
    <property type="entry name" value="EFG_IV"/>
    <property type="match status" value="2"/>
</dbReference>
<evidence type="ECO:0000313" key="8">
    <source>
        <dbReference type="Proteomes" id="UP000326837"/>
    </source>
</evidence>
<dbReference type="SUPFAM" id="SSF50447">
    <property type="entry name" value="Translation proteins"/>
    <property type="match status" value="1"/>
</dbReference>
<dbReference type="GO" id="GO:0003746">
    <property type="term" value="F:translation elongation factor activity"/>
    <property type="evidence" value="ECO:0007669"/>
    <property type="project" value="UniProtKB-KW"/>
</dbReference>
<dbReference type="GO" id="GO:0005525">
    <property type="term" value="F:GTP binding"/>
    <property type="evidence" value="ECO:0007669"/>
    <property type="project" value="UniProtKB-KW"/>
</dbReference>
<feature type="domain" description="Tr-type G" evidence="6">
    <location>
        <begin position="6"/>
        <end position="265"/>
    </location>
</feature>
<reference evidence="8" key="1">
    <citation type="submission" date="2019-10" db="EMBL/GenBank/DDBJ databases">
        <title>Lacipirellula parvula gen. nov., sp. nov., representing a lineage of planctomycetes widespread in freshwater anoxic habitats, and description of the family Lacipirellulaceae.</title>
        <authorList>
            <person name="Dedysh S.N."/>
            <person name="Kulichevskaya I.S."/>
            <person name="Beletsky A.V."/>
            <person name="Rakitin A.L."/>
            <person name="Mardanov A.V."/>
            <person name="Ivanova A.A."/>
            <person name="Saltykova V.X."/>
            <person name="Rijpstra W.I.C."/>
            <person name="Sinninghe Damste J.S."/>
            <person name="Ravin N.V."/>
        </authorList>
    </citation>
    <scope>NUCLEOTIDE SEQUENCE [LARGE SCALE GENOMIC DNA]</scope>
    <source>
        <strain evidence="8">PX69</strain>
    </source>
</reference>
<dbReference type="InterPro" id="IPR000795">
    <property type="entry name" value="T_Tr_GTP-bd_dom"/>
</dbReference>
<keyword evidence="4" id="KW-0342">GTP-binding</keyword>
<dbReference type="InterPro" id="IPR027417">
    <property type="entry name" value="P-loop_NTPase"/>
</dbReference>
<dbReference type="PROSITE" id="PS51722">
    <property type="entry name" value="G_TR_2"/>
    <property type="match status" value="1"/>
</dbReference>
<evidence type="ECO:0000256" key="3">
    <source>
        <dbReference type="ARBA" id="ARBA00022768"/>
    </source>
</evidence>
<dbReference type="SMART" id="SM00889">
    <property type="entry name" value="EFG_IV"/>
    <property type="match status" value="1"/>
</dbReference>
<dbReference type="KEGG" id="lpav:PLANPX_3708"/>
<dbReference type="Gene3D" id="3.30.230.10">
    <property type="match status" value="1"/>
</dbReference>
<dbReference type="InterPro" id="IPR014721">
    <property type="entry name" value="Ribsml_uS5_D2-typ_fold_subgr"/>
</dbReference>
<dbReference type="GO" id="GO:0032790">
    <property type="term" value="P:ribosome disassembly"/>
    <property type="evidence" value="ECO:0007669"/>
    <property type="project" value="TreeGrafter"/>
</dbReference>
<dbReference type="InterPro" id="IPR005517">
    <property type="entry name" value="Transl_elong_EFG/EF2_IV"/>
</dbReference>
<dbReference type="InterPro" id="IPR035649">
    <property type="entry name" value="EFG_V"/>
</dbReference>
<dbReference type="SUPFAM" id="SSF54211">
    <property type="entry name" value="Ribosomal protein S5 domain 2-like"/>
    <property type="match status" value="1"/>
</dbReference>
<organism evidence="7 8">
    <name type="scientific">Lacipirellula parvula</name>
    <dbReference type="NCBI Taxonomy" id="2650471"/>
    <lineage>
        <taxon>Bacteria</taxon>
        <taxon>Pseudomonadati</taxon>
        <taxon>Planctomycetota</taxon>
        <taxon>Planctomycetia</taxon>
        <taxon>Pirellulales</taxon>
        <taxon>Lacipirellulaceae</taxon>
        <taxon>Lacipirellula</taxon>
    </lineage>
</organism>
<dbReference type="InterPro" id="IPR035647">
    <property type="entry name" value="EFG_III/V"/>
</dbReference>
<dbReference type="SMART" id="SM00838">
    <property type="entry name" value="EFG_C"/>
    <property type="match status" value="1"/>
</dbReference>